<sequence>MLKKRKHKVQLEMGDTYNTPIVLFRKEPETSRLGKKLIREAIDFLIAQGLERLTFKKLAEQMGSTEASIYRYFTNKHQMFCYLVFYALKHLLYYLQQQKAEVAETQQYQILLRLLNPELDLYEHQYALKILGLFFSWQKSETEVQARQEIDAAIEPLQPLCDLGVCFLLNSGVPPRRVGILKCLLMFQIMSGAQDFYQFMGLSSSEYLLFWEDILIREIMAQGQEARFSFMRGPDVVLGLDSPSEFLEEPEAAVAFDTPEEWESEEDAEPESAEEEPSLEQIPPAEISTSDTLTEVSQTSETSQAESESPSSAQDLDALPANAYFVHKPEEETFQIASVMVRKAGGYSMLDLKEFFTYEHETRLKLVREGKVYFISDEGLPMEMVQVLDALQAQGLRL</sequence>
<name>A0A2M7G1P6_9BACT</name>
<evidence type="ECO:0000256" key="3">
    <source>
        <dbReference type="SAM" id="MobiDB-lite"/>
    </source>
</evidence>
<dbReference type="EMBL" id="PFFQ01000049">
    <property type="protein sequence ID" value="PIW15625.1"/>
    <property type="molecule type" value="Genomic_DNA"/>
</dbReference>
<dbReference type="InterPro" id="IPR009057">
    <property type="entry name" value="Homeodomain-like_sf"/>
</dbReference>
<dbReference type="InterPro" id="IPR001647">
    <property type="entry name" value="HTH_TetR"/>
</dbReference>
<dbReference type="Gene3D" id="1.10.357.10">
    <property type="entry name" value="Tetracycline Repressor, domain 2"/>
    <property type="match status" value="1"/>
</dbReference>
<feature type="compositionally biased region" description="Acidic residues" evidence="3">
    <location>
        <begin position="258"/>
        <end position="278"/>
    </location>
</feature>
<feature type="region of interest" description="Disordered" evidence="3">
    <location>
        <begin position="255"/>
        <end position="314"/>
    </location>
</feature>
<dbReference type="GO" id="GO:0003677">
    <property type="term" value="F:DNA binding"/>
    <property type="evidence" value="ECO:0007669"/>
    <property type="project" value="UniProtKB-UniRule"/>
</dbReference>
<evidence type="ECO:0000313" key="5">
    <source>
        <dbReference type="EMBL" id="PIW15625.1"/>
    </source>
</evidence>
<protein>
    <recommendedName>
        <fullName evidence="4">HTH tetR-type domain-containing protein</fullName>
    </recommendedName>
</protein>
<evidence type="ECO:0000259" key="4">
    <source>
        <dbReference type="PROSITE" id="PS50977"/>
    </source>
</evidence>
<dbReference type="AlphaFoldDB" id="A0A2M7G1P6"/>
<evidence type="ECO:0000313" key="6">
    <source>
        <dbReference type="Proteomes" id="UP000231019"/>
    </source>
</evidence>
<dbReference type="Proteomes" id="UP000231019">
    <property type="component" value="Unassembled WGS sequence"/>
</dbReference>
<comment type="caution">
    <text evidence="5">The sequence shown here is derived from an EMBL/GenBank/DDBJ whole genome shotgun (WGS) entry which is preliminary data.</text>
</comment>
<keyword evidence="1 2" id="KW-0238">DNA-binding</keyword>
<feature type="domain" description="HTH tetR-type" evidence="4">
    <location>
        <begin position="31"/>
        <end position="91"/>
    </location>
</feature>
<reference evidence="5 6" key="1">
    <citation type="submission" date="2017-09" db="EMBL/GenBank/DDBJ databases">
        <title>Depth-based differentiation of microbial function through sediment-hosted aquifers and enrichment of novel symbionts in the deep terrestrial subsurface.</title>
        <authorList>
            <person name="Probst A.J."/>
            <person name="Ladd B."/>
            <person name="Jarett J.K."/>
            <person name="Geller-Mcgrath D.E."/>
            <person name="Sieber C.M."/>
            <person name="Emerson J.B."/>
            <person name="Anantharaman K."/>
            <person name="Thomas B.C."/>
            <person name="Malmstrom R."/>
            <person name="Stieglmeier M."/>
            <person name="Klingl A."/>
            <person name="Woyke T."/>
            <person name="Ryan C.M."/>
            <person name="Banfield J.F."/>
        </authorList>
    </citation>
    <scope>NUCLEOTIDE SEQUENCE [LARGE SCALE GENOMIC DNA]</scope>
    <source>
        <strain evidence="5">CG17_big_fil_post_rev_8_21_14_2_50_48_46</strain>
    </source>
</reference>
<proteinExistence type="predicted"/>
<dbReference type="Pfam" id="PF00440">
    <property type="entry name" value="TetR_N"/>
    <property type="match status" value="1"/>
</dbReference>
<feature type="compositionally biased region" description="Low complexity" evidence="3">
    <location>
        <begin position="297"/>
        <end position="314"/>
    </location>
</feature>
<evidence type="ECO:0000256" key="1">
    <source>
        <dbReference type="ARBA" id="ARBA00023125"/>
    </source>
</evidence>
<dbReference type="PROSITE" id="PS50977">
    <property type="entry name" value="HTH_TETR_2"/>
    <property type="match status" value="1"/>
</dbReference>
<feature type="DNA-binding region" description="H-T-H motif" evidence="2">
    <location>
        <begin position="54"/>
        <end position="73"/>
    </location>
</feature>
<evidence type="ECO:0000256" key="2">
    <source>
        <dbReference type="PROSITE-ProRule" id="PRU00335"/>
    </source>
</evidence>
<feature type="compositionally biased region" description="Polar residues" evidence="3">
    <location>
        <begin position="287"/>
        <end position="296"/>
    </location>
</feature>
<accession>A0A2M7G1P6</accession>
<gene>
    <name evidence="5" type="ORF">COW36_16440</name>
</gene>
<dbReference type="SUPFAM" id="SSF46689">
    <property type="entry name" value="Homeodomain-like"/>
    <property type="match status" value="1"/>
</dbReference>
<organism evidence="5 6">
    <name type="scientific">bacterium (Candidatus Blackallbacteria) CG17_big_fil_post_rev_8_21_14_2_50_48_46</name>
    <dbReference type="NCBI Taxonomy" id="2014261"/>
    <lineage>
        <taxon>Bacteria</taxon>
        <taxon>Candidatus Blackallbacteria</taxon>
    </lineage>
</organism>